<evidence type="ECO:0000259" key="4">
    <source>
        <dbReference type="Pfam" id="PF02668"/>
    </source>
</evidence>
<gene>
    <name evidence="5" type="ORF">CH339_17220</name>
</gene>
<evidence type="ECO:0000256" key="2">
    <source>
        <dbReference type="ARBA" id="ARBA00023002"/>
    </source>
</evidence>
<dbReference type="PANTHER" id="PTHR10696:SF56">
    <property type="entry name" value="TAUD_TFDA-LIKE DOMAIN-CONTAINING PROTEIN"/>
    <property type="match status" value="1"/>
</dbReference>
<dbReference type="PANTHER" id="PTHR10696">
    <property type="entry name" value="GAMMA-BUTYROBETAINE HYDROXYLASE-RELATED"/>
    <property type="match status" value="1"/>
</dbReference>
<proteinExistence type="predicted"/>
<name>A0A327JHU1_9HYPH</name>
<organism evidence="5 6">
    <name type="scientific">Rhodobium orientis</name>
    <dbReference type="NCBI Taxonomy" id="34017"/>
    <lineage>
        <taxon>Bacteria</taxon>
        <taxon>Pseudomonadati</taxon>
        <taxon>Pseudomonadota</taxon>
        <taxon>Alphaproteobacteria</taxon>
        <taxon>Hyphomicrobiales</taxon>
        <taxon>Rhodobiaceae</taxon>
        <taxon>Rhodobium</taxon>
    </lineage>
</organism>
<comment type="cofactor">
    <cofactor evidence="1">
        <name>Fe(2+)</name>
        <dbReference type="ChEBI" id="CHEBI:29033"/>
    </cofactor>
</comment>
<reference evidence="5 6" key="1">
    <citation type="submission" date="2017-07" db="EMBL/GenBank/DDBJ databases">
        <title>Draft Genome Sequences of Select Purple Nonsulfur Bacteria.</title>
        <authorList>
            <person name="Lasarre B."/>
            <person name="Mckinlay J.B."/>
        </authorList>
    </citation>
    <scope>NUCLEOTIDE SEQUENCE [LARGE SCALE GENOMIC DNA]</scope>
    <source>
        <strain evidence="5 6">DSM 11290</strain>
    </source>
</reference>
<evidence type="ECO:0000313" key="5">
    <source>
        <dbReference type="EMBL" id="RAI25695.1"/>
    </source>
</evidence>
<evidence type="ECO:0000313" key="6">
    <source>
        <dbReference type="Proteomes" id="UP000249299"/>
    </source>
</evidence>
<protein>
    <recommendedName>
        <fullName evidence="4">TauD/TfdA-like domain-containing protein</fullName>
    </recommendedName>
</protein>
<dbReference type="Proteomes" id="UP000249299">
    <property type="component" value="Unassembled WGS sequence"/>
</dbReference>
<keyword evidence="6" id="KW-1185">Reference proteome</keyword>
<evidence type="ECO:0000256" key="1">
    <source>
        <dbReference type="ARBA" id="ARBA00001954"/>
    </source>
</evidence>
<keyword evidence="2" id="KW-0560">Oxidoreductase</keyword>
<sequence>MGSPFDLANDAAYRAWRDEKLANFPKSAAELIVEVGNIGAVTAAERAAIVELNARANMAIYRCRSHCDDPATVRQRLRAFAGIFGLRHLEAHRSMDEEGLVALEVVREGGRHGFIPYTDKPIRWHTDGYYNPPEAPIRAMLLHCVRPAAEGGENGLFDPEIAYIRLRDRDPALVKALMHPGAMAIPEHVEPDGSTRPRATGPVFSVDPVTDRLLMRFTERKRNIDWRDGDETTAAVAALRDILQSDDPLLFRYRLGAGEGVICNNVLHDRTGFVDDHRPGRTRLYFRARYIDRIEVRSAAAA</sequence>
<feature type="domain" description="TauD/TfdA-like" evidence="4">
    <location>
        <begin position="75"/>
        <end position="278"/>
    </location>
</feature>
<dbReference type="GO" id="GO:0016706">
    <property type="term" value="F:2-oxoglutarate-dependent dioxygenase activity"/>
    <property type="evidence" value="ECO:0007669"/>
    <property type="project" value="UniProtKB-ARBA"/>
</dbReference>
<dbReference type="SUPFAM" id="SSF51197">
    <property type="entry name" value="Clavaminate synthase-like"/>
    <property type="match status" value="1"/>
</dbReference>
<dbReference type="Pfam" id="PF02668">
    <property type="entry name" value="TauD"/>
    <property type="match status" value="1"/>
</dbReference>
<evidence type="ECO:0000256" key="3">
    <source>
        <dbReference type="ARBA" id="ARBA00023194"/>
    </source>
</evidence>
<dbReference type="InterPro" id="IPR050411">
    <property type="entry name" value="AlphaKG_dependent_hydroxylases"/>
</dbReference>
<dbReference type="EMBL" id="NPEV01000042">
    <property type="protein sequence ID" value="RAI25695.1"/>
    <property type="molecule type" value="Genomic_DNA"/>
</dbReference>
<accession>A0A327JHU1</accession>
<dbReference type="GO" id="GO:0017000">
    <property type="term" value="P:antibiotic biosynthetic process"/>
    <property type="evidence" value="ECO:0007669"/>
    <property type="project" value="UniProtKB-KW"/>
</dbReference>
<dbReference type="InterPro" id="IPR003819">
    <property type="entry name" value="TauD/TfdA-like"/>
</dbReference>
<dbReference type="AlphaFoldDB" id="A0A327JHU1"/>
<keyword evidence="3" id="KW-0045">Antibiotic biosynthesis</keyword>
<dbReference type="InterPro" id="IPR042098">
    <property type="entry name" value="TauD-like_sf"/>
</dbReference>
<comment type="caution">
    <text evidence="5">The sequence shown here is derived from an EMBL/GenBank/DDBJ whole genome shotgun (WGS) entry which is preliminary data.</text>
</comment>
<dbReference type="Gene3D" id="3.60.130.10">
    <property type="entry name" value="Clavaminate synthase-like"/>
    <property type="match status" value="1"/>
</dbReference>
<dbReference type="OrthoDB" id="979809at2"/>